<proteinExistence type="predicted"/>
<gene>
    <name evidence="1" type="ORF">METZ01_LOCUS381764</name>
</gene>
<accession>A0A382U3N6</accession>
<reference evidence="1" key="1">
    <citation type="submission" date="2018-05" db="EMBL/GenBank/DDBJ databases">
        <authorList>
            <person name="Lanie J.A."/>
            <person name="Ng W.-L."/>
            <person name="Kazmierczak K.M."/>
            <person name="Andrzejewski T.M."/>
            <person name="Davidsen T.M."/>
            <person name="Wayne K.J."/>
            <person name="Tettelin H."/>
            <person name="Glass J.I."/>
            <person name="Rusch D."/>
            <person name="Podicherti R."/>
            <person name="Tsui H.-C.T."/>
            <person name="Winkler M.E."/>
        </authorList>
    </citation>
    <scope>NUCLEOTIDE SEQUENCE</scope>
</reference>
<name>A0A382U3N6_9ZZZZ</name>
<evidence type="ECO:0000313" key="1">
    <source>
        <dbReference type="EMBL" id="SVD28910.1"/>
    </source>
</evidence>
<dbReference type="AlphaFoldDB" id="A0A382U3N6"/>
<organism evidence="1">
    <name type="scientific">marine metagenome</name>
    <dbReference type="NCBI Taxonomy" id="408172"/>
    <lineage>
        <taxon>unclassified sequences</taxon>
        <taxon>metagenomes</taxon>
        <taxon>ecological metagenomes</taxon>
    </lineage>
</organism>
<feature type="non-terminal residue" evidence="1">
    <location>
        <position position="1"/>
    </location>
</feature>
<dbReference type="EMBL" id="UINC01141270">
    <property type="protein sequence ID" value="SVD28910.1"/>
    <property type="molecule type" value="Genomic_DNA"/>
</dbReference>
<protein>
    <submittedName>
        <fullName evidence="1">Uncharacterized protein</fullName>
    </submittedName>
</protein>
<sequence length="30" mass="3555">VLLPSEPLLLCCRNNMSIDKERRRRIMIKG</sequence>